<dbReference type="Proteomes" id="UP001165481">
    <property type="component" value="Unassembled WGS sequence"/>
</dbReference>
<organism evidence="9 10">
    <name type="scientific">Mesosutterella faecium</name>
    <dbReference type="NCBI Taxonomy" id="2925194"/>
    <lineage>
        <taxon>Bacteria</taxon>
        <taxon>Pseudomonadati</taxon>
        <taxon>Pseudomonadota</taxon>
        <taxon>Betaproteobacteria</taxon>
        <taxon>Burkholderiales</taxon>
        <taxon>Sutterellaceae</taxon>
        <taxon>Mesosutterella</taxon>
    </lineage>
</organism>
<feature type="domain" description="Histidine kinase" evidence="8">
    <location>
        <begin position="378"/>
        <end position="598"/>
    </location>
</feature>
<evidence type="ECO:0000256" key="2">
    <source>
        <dbReference type="ARBA" id="ARBA00012438"/>
    </source>
</evidence>
<dbReference type="InterPro" id="IPR052162">
    <property type="entry name" value="Sensor_kinase/Photoreceptor"/>
</dbReference>
<accession>A0ABT7IR68</accession>
<evidence type="ECO:0000313" key="10">
    <source>
        <dbReference type="Proteomes" id="UP001165481"/>
    </source>
</evidence>
<evidence type="ECO:0000256" key="3">
    <source>
        <dbReference type="ARBA" id="ARBA00022553"/>
    </source>
</evidence>
<dbReference type="RefSeq" id="WP_243375922.1">
    <property type="nucleotide sequence ID" value="NZ_JAKZJU020000002.1"/>
</dbReference>
<dbReference type="SUPFAM" id="SSF53850">
    <property type="entry name" value="Periplasmic binding protein-like II"/>
    <property type="match status" value="1"/>
</dbReference>
<evidence type="ECO:0000256" key="5">
    <source>
        <dbReference type="ARBA" id="ARBA00022777"/>
    </source>
</evidence>
<dbReference type="PANTHER" id="PTHR43304:SF1">
    <property type="entry name" value="PAC DOMAIN-CONTAINING PROTEIN"/>
    <property type="match status" value="1"/>
</dbReference>
<dbReference type="InterPro" id="IPR003661">
    <property type="entry name" value="HisK_dim/P_dom"/>
</dbReference>
<dbReference type="PANTHER" id="PTHR43304">
    <property type="entry name" value="PHYTOCHROME-LIKE PROTEIN CPH1"/>
    <property type="match status" value="1"/>
</dbReference>
<gene>
    <name evidence="9" type="ORF">MUN46_010710</name>
</gene>
<evidence type="ECO:0000256" key="1">
    <source>
        <dbReference type="ARBA" id="ARBA00000085"/>
    </source>
</evidence>
<dbReference type="SMART" id="SM00387">
    <property type="entry name" value="HATPase_c"/>
    <property type="match status" value="1"/>
</dbReference>
<dbReference type="EC" id="2.7.13.3" evidence="2"/>
<name>A0ABT7IR68_9BURK</name>
<dbReference type="SUPFAM" id="SSF47384">
    <property type="entry name" value="Homodimeric domain of signal transducing histidine kinase"/>
    <property type="match status" value="1"/>
</dbReference>
<keyword evidence="5" id="KW-0418">Kinase</keyword>
<dbReference type="PROSITE" id="PS50109">
    <property type="entry name" value="HIS_KIN"/>
    <property type="match status" value="1"/>
</dbReference>
<dbReference type="SMART" id="SM00388">
    <property type="entry name" value="HisKA"/>
    <property type="match status" value="1"/>
</dbReference>
<proteinExistence type="predicted"/>
<feature type="chain" id="PRO_5046941850" description="histidine kinase" evidence="7">
    <location>
        <begin position="26"/>
        <end position="604"/>
    </location>
</feature>
<comment type="caution">
    <text evidence="9">The sequence shown here is derived from an EMBL/GenBank/DDBJ whole genome shotgun (WGS) entry which is preliminary data.</text>
</comment>
<dbReference type="Gene3D" id="1.10.287.130">
    <property type="match status" value="1"/>
</dbReference>
<reference evidence="9" key="1">
    <citation type="submission" date="2023-03" db="EMBL/GenBank/DDBJ databases">
        <title>Mesosutterella sp. nov. isolated from porcine feces.</title>
        <authorList>
            <person name="Yu S."/>
        </authorList>
    </citation>
    <scope>NUCLEOTIDE SEQUENCE</scope>
    <source>
        <strain evidence="9">AGMB02718</strain>
    </source>
</reference>
<evidence type="ECO:0000256" key="7">
    <source>
        <dbReference type="SAM" id="SignalP"/>
    </source>
</evidence>
<dbReference type="EMBL" id="JAKZJU020000002">
    <property type="protein sequence ID" value="MDL2060406.1"/>
    <property type="molecule type" value="Genomic_DNA"/>
</dbReference>
<evidence type="ECO:0000313" key="9">
    <source>
        <dbReference type="EMBL" id="MDL2060406.1"/>
    </source>
</evidence>
<dbReference type="InterPro" id="IPR036097">
    <property type="entry name" value="HisK_dim/P_sf"/>
</dbReference>
<dbReference type="InterPro" id="IPR003594">
    <property type="entry name" value="HATPase_dom"/>
</dbReference>
<sequence length="604" mass="66849">MNFSRLLQCLAAPLCALCAAQAVYSQELPPVVQVAVQASLDPEFFLESYEPTIAYLKKRFPGTEFRRTDYSSAQLIEAIKQGRADLFFADSGIFTFLHIRYHIMQVATRLAPHISDPCHAVGMTVVVPDRSPVRSIEDLKESRVAVNDPERFTTWIAFQGVLAERGVDFGPIESRAVVANYEEPPLLERLSSGQADAAVLPSCSLERLEAEGRVRKGAFRVLEPQPITGYPCRSTSALFPDTVFGATPRLTPGAVKTLMVAALTMPPTRRGYSWGIANDFHPVDKLYKTLKIGPYSYLRETNWKVLWEQYKSVVFALLAAAGFLIFHTLRANELVRRRTRELQAAIDEKTESDRQAREARERLSHMERAGVVSEMSSLLVHEVRQPLATLMTYAGGLRMYFRKKGTEDPVVNQTADEIVSEAQRVSDIVERVRSYAKADTHPRHRMAAAGLIERALRTFSHSTTSSGVSIRRLYRSPAGAASPEVLVEPLELELAIVNLLKNGAACMGTLPEAARRLDIGLECEPPHVRISVRDYGPPVSDKLIAGLARPTRSLKRDGLGLGLTIVRRIMESHGGSVQFRRAAPGPGLVATLTLPLVPAEDKEN</sequence>
<dbReference type="SUPFAM" id="SSF55874">
    <property type="entry name" value="ATPase domain of HSP90 chaperone/DNA topoisomerase II/histidine kinase"/>
    <property type="match status" value="1"/>
</dbReference>
<feature type="coiled-coil region" evidence="6">
    <location>
        <begin position="342"/>
        <end position="369"/>
    </location>
</feature>
<dbReference type="Pfam" id="PF00512">
    <property type="entry name" value="HisKA"/>
    <property type="match status" value="1"/>
</dbReference>
<keyword evidence="4" id="KW-0808">Transferase</keyword>
<dbReference type="PRINTS" id="PR00344">
    <property type="entry name" value="BCTRLSENSOR"/>
</dbReference>
<evidence type="ECO:0000259" key="8">
    <source>
        <dbReference type="PROSITE" id="PS50109"/>
    </source>
</evidence>
<dbReference type="Pfam" id="PF12974">
    <property type="entry name" value="Phosphonate-bd"/>
    <property type="match status" value="1"/>
</dbReference>
<dbReference type="Pfam" id="PF02518">
    <property type="entry name" value="HATPase_c"/>
    <property type="match status" value="1"/>
</dbReference>
<comment type="catalytic activity">
    <reaction evidence="1">
        <text>ATP + protein L-histidine = ADP + protein N-phospho-L-histidine.</text>
        <dbReference type="EC" id="2.7.13.3"/>
    </reaction>
</comment>
<protein>
    <recommendedName>
        <fullName evidence="2">histidine kinase</fullName>
        <ecNumber evidence="2">2.7.13.3</ecNumber>
    </recommendedName>
</protein>
<keyword evidence="3" id="KW-0597">Phosphoprotein</keyword>
<evidence type="ECO:0000256" key="4">
    <source>
        <dbReference type="ARBA" id="ARBA00022679"/>
    </source>
</evidence>
<dbReference type="InterPro" id="IPR036890">
    <property type="entry name" value="HATPase_C_sf"/>
</dbReference>
<keyword evidence="7" id="KW-0732">Signal</keyword>
<dbReference type="InterPro" id="IPR004358">
    <property type="entry name" value="Sig_transdc_His_kin-like_C"/>
</dbReference>
<dbReference type="Gene3D" id="3.30.565.10">
    <property type="entry name" value="Histidine kinase-like ATPase, C-terminal domain"/>
    <property type="match status" value="1"/>
</dbReference>
<feature type="signal peptide" evidence="7">
    <location>
        <begin position="1"/>
        <end position="25"/>
    </location>
</feature>
<dbReference type="Gene3D" id="3.40.190.10">
    <property type="entry name" value="Periplasmic binding protein-like II"/>
    <property type="match status" value="1"/>
</dbReference>
<dbReference type="InterPro" id="IPR005467">
    <property type="entry name" value="His_kinase_dom"/>
</dbReference>
<keyword evidence="6" id="KW-0175">Coiled coil</keyword>
<evidence type="ECO:0000256" key="6">
    <source>
        <dbReference type="SAM" id="Coils"/>
    </source>
</evidence>
<keyword evidence="10" id="KW-1185">Reference proteome</keyword>
<dbReference type="CDD" id="cd00082">
    <property type="entry name" value="HisKA"/>
    <property type="match status" value="1"/>
</dbReference>